<evidence type="ECO:0000313" key="3">
    <source>
        <dbReference type="EMBL" id="PWK83476.1"/>
    </source>
</evidence>
<dbReference type="SUPFAM" id="SSF53850">
    <property type="entry name" value="Periplasmic binding protein-like II"/>
    <property type="match status" value="1"/>
</dbReference>
<name>A0A316HQD2_9GAMM</name>
<feature type="domain" description="LysR substrate-binding" evidence="2">
    <location>
        <begin position="6"/>
        <end position="109"/>
    </location>
</feature>
<keyword evidence="4" id="KW-1185">Reference proteome</keyword>
<gene>
    <name evidence="3" type="ORF">C7456_1138</name>
</gene>
<dbReference type="EMBL" id="QGHC01000013">
    <property type="protein sequence ID" value="PWK83476.1"/>
    <property type="molecule type" value="Genomic_DNA"/>
</dbReference>
<dbReference type="Pfam" id="PF03466">
    <property type="entry name" value="LysR_substrate"/>
    <property type="match status" value="1"/>
</dbReference>
<dbReference type="Gene3D" id="3.40.190.290">
    <property type="match status" value="1"/>
</dbReference>
<dbReference type="PANTHER" id="PTHR30537">
    <property type="entry name" value="HTH-TYPE TRANSCRIPTIONAL REGULATOR"/>
    <property type="match status" value="1"/>
</dbReference>
<sequence length="113" mass="12654">MRHACLIVRENDAAYGAWHFRRGKSTETVKVDNVLSSNDGNAVLRWTLDGHGIAIRSAWEIAPYLARGELIPLLGDWKLPNADIYATYLERSEVSSAKVRAFLDFTAKYLATS</sequence>
<dbReference type="PANTHER" id="PTHR30537:SF5">
    <property type="entry name" value="HTH-TYPE TRANSCRIPTIONAL ACTIVATOR TTDR-RELATED"/>
    <property type="match status" value="1"/>
</dbReference>
<evidence type="ECO:0000259" key="2">
    <source>
        <dbReference type="Pfam" id="PF03466"/>
    </source>
</evidence>
<protein>
    <submittedName>
        <fullName evidence="3">LysR substrate binding domain-containing protein</fullName>
    </submittedName>
</protein>
<dbReference type="InterPro" id="IPR005119">
    <property type="entry name" value="LysR_subst-bd"/>
</dbReference>
<dbReference type="InterPro" id="IPR058163">
    <property type="entry name" value="LysR-type_TF_proteobact-type"/>
</dbReference>
<organism evidence="3 4">
    <name type="scientific">Fulvimonas soli</name>
    <dbReference type="NCBI Taxonomy" id="155197"/>
    <lineage>
        <taxon>Bacteria</taxon>
        <taxon>Pseudomonadati</taxon>
        <taxon>Pseudomonadota</taxon>
        <taxon>Gammaproteobacteria</taxon>
        <taxon>Lysobacterales</taxon>
        <taxon>Rhodanobacteraceae</taxon>
        <taxon>Fulvimonas</taxon>
    </lineage>
</organism>
<proteinExistence type="inferred from homology"/>
<dbReference type="Proteomes" id="UP000245812">
    <property type="component" value="Unassembled WGS sequence"/>
</dbReference>
<comment type="caution">
    <text evidence="3">The sequence shown here is derived from an EMBL/GenBank/DDBJ whole genome shotgun (WGS) entry which is preliminary data.</text>
</comment>
<evidence type="ECO:0000313" key="4">
    <source>
        <dbReference type="Proteomes" id="UP000245812"/>
    </source>
</evidence>
<accession>A0A316HQD2</accession>
<reference evidence="3 4" key="1">
    <citation type="submission" date="2018-05" db="EMBL/GenBank/DDBJ databases">
        <title>Genomic Encyclopedia of Type Strains, Phase IV (KMG-IV): sequencing the most valuable type-strain genomes for metagenomic binning, comparative biology and taxonomic classification.</title>
        <authorList>
            <person name="Goeker M."/>
        </authorList>
    </citation>
    <scope>NUCLEOTIDE SEQUENCE [LARGE SCALE GENOMIC DNA]</scope>
    <source>
        <strain evidence="3 4">DSM 14263</strain>
    </source>
</reference>
<dbReference type="AlphaFoldDB" id="A0A316HQD2"/>
<dbReference type="RefSeq" id="WP_245889885.1">
    <property type="nucleotide sequence ID" value="NZ_MSZV01000023.1"/>
</dbReference>
<comment type="similarity">
    <text evidence="1">Belongs to the LysR transcriptional regulatory family.</text>
</comment>
<evidence type="ECO:0000256" key="1">
    <source>
        <dbReference type="ARBA" id="ARBA00009437"/>
    </source>
</evidence>